<name>A0AAU9WZQ5_9CNID</name>
<accession>A0AAU9WZQ5</accession>
<protein>
    <submittedName>
        <fullName evidence="1">Uncharacterized protein</fullName>
    </submittedName>
</protein>
<evidence type="ECO:0000313" key="1">
    <source>
        <dbReference type="EMBL" id="CAH3131487.1"/>
    </source>
</evidence>
<dbReference type="Proteomes" id="UP001159428">
    <property type="component" value="Unassembled WGS sequence"/>
</dbReference>
<dbReference type="EMBL" id="CALNXJ010000026">
    <property type="protein sequence ID" value="CAH3131487.1"/>
    <property type="molecule type" value="Genomic_DNA"/>
</dbReference>
<reference evidence="1 2" key="1">
    <citation type="submission" date="2022-05" db="EMBL/GenBank/DDBJ databases">
        <authorList>
            <consortium name="Genoscope - CEA"/>
            <person name="William W."/>
        </authorList>
    </citation>
    <scope>NUCLEOTIDE SEQUENCE [LARGE SCALE GENOMIC DNA]</scope>
</reference>
<proteinExistence type="predicted"/>
<organism evidence="1 2">
    <name type="scientific">Pocillopora meandrina</name>
    <dbReference type="NCBI Taxonomy" id="46732"/>
    <lineage>
        <taxon>Eukaryota</taxon>
        <taxon>Metazoa</taxon>
        <taxon>Cnidaria</taxon>
        <taxon>Anthozoa</taxon>
        <taxon>Hexacorallia</taxon>
        <taxon>Scleractinia</taxon>
        <taxon>Astrocoeniina</taxon>
        <taxon>Pocilloporidae</taxon>
        <taxon>Pocillopora</taxon>
    </lineage>
</organism>
<keyword evidence="2" id="KW-1185">Reference proteome</keyword>
<gene>
    <name evidence="1" type="ORF">PMEA_00014723</name>
</gene>
<evidence type="ECO:0000313" key="2">
    <source>
        <dbReference type="Proteomes" id="UP001159428"/>
    </source>
</evidence>
<comment type="caution">
    <text evidence="1">The sequence shown here is derived from an EMBL/GenBank/DDBJ whole genome shotgun (WGS) entry which is preliminary data.</text>
</comment>
<dbReference type="AlphaFoldDB" id="A0AAU9WZQ5"/>
<sequence length="151" mass="16936">MGCGSSLHPFSPSIGTTYRIWSPVSKKGDGVMKRHPTENKLFCDGTFKEPDDNSKYTVMLFHGINGSTGSPFDMMVIIPNSTLHSVFKEKDKIHDKSNVFEFKSCCGFKMLKLFEEKLYLGCDHTGEVTLIENSDPLSPNPQTLFMLYKVG</sequence>